<dbReference type="KEGG" id="trs:Terro_2977"/>
<dbReference type="HOGENOM" id="CLU_043332_1_0_0"/>
<keyword evidence="5" id="KW-1185">Reference proteome</keyword>
<gene>
    <name evidence="4" type="ordered locus">Terro_2977</name>
</gene>
<dbReference type="PROSITE" id="PS51257">
    <property type="entry name" value="PROKAR_LIPOPROTEIN"/>
    <property type="match status" value="1"/>
</dbReference>
<dbReference type="PANTHER" id="PTHR10161:SF14">
    <property type="entry name" value="TARTRATE-RESISTANT ACID PHOSPHATASE TYPE 5"/>
    <property type="match status" value="1"/>
</dbReference>
<reference evidence="4 5" key="1">
    <citation type="submission" date="2012-06" db="EMBL/GenBank/DDBJ databases">
        <title>Complete genome of Terriglobus roseus DSM 18391.</title>
        <authorList>
            <consortium name="US DOE Joint Genome Institute (JGI-PGF)"/>
            <person name="Lucas S."/>
            <person name="Copeland A."/>
            <person name="Lapidus A."/>
            <person name="Glavina del Rio T."/>
            <person name="Dalin E."/>
            <person name="Tice H."/>
            <person name="Bruce D."/>
            <person name="Goodwin L."/>
            <person name="Pitluck S."/>
            <person name="Peters L."/>
            <person name="Mikhailova N."/>
            <person name="Munk A.C.C."/>
            <person name="Kyrpides N."/>
            <person name="Mavromatis K."/>
            <person name="Ivanova N."/>
            <person name="Brettin T."/>
            <person name="Detter J.C."/>
            <person name="Han C."/>
            <person name="Larimer F."/>
            <person name="Land M."/>
            <person name="Hauser L."/>
            <person name="Markowitz V."/>
            <person name="Cheng J.-F."/>
            <person name="Hugenholtz P."/>
            <person name="Woyke T."/>
            <person name="Wu D."/>
            <person name="Brambilla E."/>
            <person name="Klenk H.-P."/>
            <person name="Eisen J.A."/>
        </authorList>
    </citation>
    <scope>NUCLEOTIDE SEQUENCE [LARGE SCALE GENOMIC DNA]</scope>
    <source>
        <strain evidence="5">DSM 18391 / NRRL B-41598 / KBS 63</strain>
    </source>
</reference>
<feature type="domain" description="Calcineurin-like phosphoesterase" evidence="3">
    <location>
        <begin position="40"/>
        <end position="255"/>
    </location>
</feature>
<dbReference type="GO" id="GO:0016787">
    <property type="term" value="F:hydrolase activity"/>
    <property type="evidence" value="ECO:0007669"/>
    <property type="project" value="UniProtKB-KW"/>
</dbReference>
<dbReference type="AlphaFoldDB" id="I3ZIZ1"/>
<organism evidence="4 5">
    <name type="scientific">Terriglobus roseus (strain DSM 18391 / NRRL B-41598 / KBS 63)</name>
    <dbReference type="NCBI Taxonomy" id="926566"/>
    <lineage>
        <taxon>Bacteria</taxon>
        <taxon>Pseudomonadati</taxon>
        <taxon>Acidobacteriota</taxon>
        <taxon>Terriglobia</taxon>
        <taxon>Terriglobales</taxon>
        <taxon>Acidobacteriaceae</taxon>
        <taxon>Terriglobus</taxon>
    </lineage>
</organism>
<keyword evidence="2 4" id="KW-0378">Hydrolase</keyword>
<evidence type="ECO:0000256" key="1">
    <source>
        <dbReference type="ARBA" id="ARBA00022729"/>
    </source>
</evidence>
<dbReference type="EMBL" id="CP003379">
    <property type="protein sequence ID" value="AFL89209.1"/>
    <property type="molecule type" value="Genomic_DNA"/>
</dbReference>
<keyword evidence="1" id="KW-0732">Signal</keyword>
<dbReference type="InterPro" id="IPR051558">
    <property type="entry name" value="Metallophosphoesterase_PAP"/>
</dbReference>
<evidence type="ECO:0000313" key="4">
    <source>
        <dbReference type="EMBL" id="AFL89209.1"/>
    </source>
</evidence>
<dbReference type="RefSeq" id="WP_014786473.1">
    <property type="nucleotide sequence ID" value="NC_018014.1"/>
</dbReference>
<evidence type="ECO:0000259" key="3">
    <source>
        <dbReference type="Pfam" id="PF00149"/>
    </source>
</evidence>
<dbReference type="PANTHER" id="PTHR10161">
    <property type="entry name" value="TARTRATE-RESISTANT ACID PHOSPHATASE TYPE 5"/>
    <property type="match status" value="1"/>
</dbReference>
<evidence type="ECO:0000313" key="5">
    <source>
        <dbReference type="Proteomes" id="UP000006056"/>
    </source>
</evidence>
<dbReference type="Pfam" id="PF00149">
    <property type="entry name" value="Metallophos"/>
    <property type="match status" value="1"/>
</dbReference>
<dbReference type="PROSITE" id="PS51318">
    <property type="entry name" value="TAT"/>
    <property type="match status" value="1"/>
</dbReference>
<dbReference type="SUPFAM" id="SSF56300">
    <property type="entry name" value="Metallo-dependent phosphatases"/>
    <property type="match status" value="1"/>
</dbReference>
<accession>I3ZIZ1</accession>
<dbReference type="OrthoDB" id="9809781at2"/>
<protein>
    <submittedName>
        <fullName evidence="4">Putative phosphohydrolase</fullName>
    </submittedName>
</protein>
<dbReference type="InterPro" id="IPR004843">
    <property type="entry name" value="Calcineurin-like_PHP"/>
</dbReference>
<dbReference type="InterPro" id="IPR006311">
    <property type="entry name" value="TAT_signal"/>
</dbReference>
<dbReference type="InterPro" id="IPR029052">
    <property type="entry name" value="Metallo-depent_PP-like"/>
</dbReference>
<name>I3ZIZ1_TERRK</name>
<dbReference type="eggNOG" id="COG1409">
    <property type="taxonomic scope" value="Bacteria"/>
</dbReference>
<dbReference type="Gene3D" id="3.60.21.10">
    <property type="match status" value="1"/>
</dbReference>
<sequence length="333" mass="36569">MDLPLTRRGFLKTTFAFSAAAMLAGCETIVRPLVEAPINVMALGDWGWVGDLTAQHQVASAMQSYVRTHALSPNALLMLGDNFYGELPGGVSDPRWQSQFETIYPSESYNCPVYAVPGNHDYQNDPQSKYEAELAYSALGTSRWTMPSRYYKVLLPAKAPLITCIMLDSNMGDEPAQPHPRGNYYAQTDAERREQLAWLTQTLAEPLETPFLAVIAHHPLYTNGAHGDNQTLIRDWDPLLRKAGVHLYLAGHDHDMQHLEFAGHPTSFVLSGGGGAALNRLKSPSDGPFAAEVHGFTHLQISEDLVTVTHLDENGNTIHSFSKTPSGVVTLLS</sequence>
<dbReference type="STRING" id="926566.Terro_2977"/>
<evidence type="ECO:0000256" key="2">
    <source>
        <dbReference type="ARBA" id="ARBA00022801"/>
    </source>
</evidence>
<proteinExistence type="predicted"/>
<dbReference type="Proteomes" id="UP000006056">
    <property type="component" value="Chromosome"/>
</dbReference>